<dbReference type="EMBL" id="CP000434">
    <property type="protein sequence ID" value="ABH00668.1"/>
    <property type="molecule type" value="Genomic_DNA"/>
</dbReference>
<dbReference type="AlphaFoldDB" id="Q0RVL8"/>
<sequence>MSMTKNMSTRRKRRTTEAATRRTDNELLAFAIRWEPFGGGDEFILPEFGLPPVSFYRRVLADLQSGAGPELSSRVHQRVKVLCERKIRQSWAAGVTGRRAGIVSGGADSTLDRG</sequence>
<dbReference type="KEGG" id="rha:RHA1_ro11021"/>
<protein>
    <recommendedName>
        <fullName evidence="4">DUF3263 domain-containing protein</fullName>
    </recommendedName>
</protein>
<dbReference type="HOGENOM" id="CLU_2119204_0_0_11"/>
<keyword evidence="2" id="KW-0614">Plasmid</keyword>
<evidence type="ECO:0000313" key="3">
    <source>
        <dbReference type="Proteomes" id="UP000008710"/>
    </source>
</evidence>
<dbReference type="OrthoDB" id="4562844at2"/>
<evidence type="ECO:0000256" key="1">
    <source>
        <dbReference type="SAM" id="MobiDB-lite"/>
    </source>
</evidence>
<proteinExistence type="predicted"/>
<evidence type="ECO:0008006" key="4">
    <source>
        <dbReference type="Google" id="ProtNLM"/>
    </source>
</evidence>
<accession>Q0RVL8</accession>
<gene>
    <name evidence="2" type="ordered locus">RHA1_ro11021</name>
</gene>
<feature type="region of interest" description="Disordered" evidence="1">
    <location>
        <begin position="1"/>
        <end position="20"/>
    </location>
</feature>
<organism evidence="2 3">
    <name type="scientific">Rhodococcus jostii (strain RHA1)</name>
    <dbReference type="NCBI Taxonomy" id="101510"/>
    <lineage>
        <taxon>Bacteria</taxon>
        <taxon>Bacillati</taxon>
        <taxon>Actinomycetota</taxon>
        <taxon>Actinomycetes</taxon>
        <taxon>Mycobacteriales</taxon>
        <taxon>Nocardiaceae</taxon>
        <taxon>Rhodococcus</taxon>
    </lineage>
</organism>
<geneLocation type="plasmid" evidence="2 3">
    <name>pRHL3</name>
</geneLocation>
<name>Q0RVL8_RHOJR</name>
<dbReference type="Proteomes" id="UP000008710">
    <property type="component" value="Plasmid pRHL3"/>
</dbReference>
<reference evidence="3" key="1">
    <citation type="journal article" date="2006" name="Proc. Natl. Acad. Sci. U.S.A.">
        <title>The complete genome of Rhodococcus sp. RHA1 provides insights into a catabolic powerhouse.</title>
        <authorList>
            <person name="McLeod M.P."/>
            <person name="Warren R.L."/>
            <person name="Hsiao W.W.L."/>
            <person name="Araki N."/>
            <person name="Myhre M."/>
            <person name="Fernandes C."/>
            <person name="Miyazawa D."/>
            <person name="Wong W."/>
            <person name="Lillquist A.L."/>
            <person name="Wang D."/>
            <person name="Dosanjh M."/>
            <person name="Hara H."/>
            <person name="Petrescu A."/>
            <person name="Morin R.D."/>
            <person name="Yang G."/>
            <person name="Stott J.M."/>
            <person name="Schein J.E."/>
            <person name="Shin H."/>
            <person name="Smailus D."/>
            <person name="Siddiqui A.S."/>
            <person name="Marra M.A."/>
            <person name="Jones S.J.M."/>
            <person name="Holt R."/>
            <person name="Brinkman F.S.L."/>
            <person name="Miyauchi K."/>
            <person name="Fukuda M."/>
            <person name="Davies J.E."/>
            <person name="Mohn W.W."/>
            <person name="Eltis L.D."/>
        </authorList>
    </citation>
    <scope>NUCLEOTIDE SEQUENCE [LARGE SCALE GENOMIC DNA]</scope>
    <source>
        <strain evidence="3">RHA1</strain>
    </source>
</reference>
<evidence type="ECO:0000313" key="2">
    <source>
        <dbReference type="EMBL" id="ABH00668.1"/>
    </source>
</evidence>